<dbReference type="FunFam" id="3.20.20.100:FF:000015">
    <property type="entry name" value="Oxidoreductase, aldo/keto reductase family"/>
    <property type="match status" value="1"/>
</dbReference>
<evidence type="ECO:0000256" key="4">
    <source>
        <dbReference type="PIRSR" id="PIRSR000097-1"/>
    </source>
</evidence>
<reference evidence="8 9" key="1">
    <citation type="submission" date="2018-11" db="EMBL/GenBank/DDBJ databases">
        <title>Genomic Encyclopedia of Type Strains, Phase IV (KMG-IV): sequencing the most valuable type-strain genomes for metagenomic binning, comparative biology and taxonomic classification.</title>
        <authorList>
            <person name="Goeker M."/>
        </authorList>
    </citation>
    <scope>NUCLEOTIDE SEQUENCE [LARGE SCALE GENOMIC DNA]</scope>
    <source>
        <strain evidence="8 9">DSM 29158</strain>
    </source>
</reference>
<keyword evidence="2" id="KW-0521">NADP</keyword>
<evidence type="ECO:0000256" key="5">
    <source>
        <dbReference type="PIRSR" id="PIRSR000097-2"/>
    </source>
</evidence>
<evidence type="ECO:0000256" key="6">
    <source>
        <dbReference type="PIRSR" id="PIRSR000097-3"/>
    </source>
</evidence>
<dbReference type="PANTHER" id="PTHR43827:SF3">
    <property type="entry name" value="NADP-DEPENDENT OXIDOREDUCTASE DOMAIN-CONTAINING PROTEIN"/>
    <property type="match status" value="1"/>
</dbReference>
<evidence type="ECO:0000313" key="9">
    <source>
        <dbReference type="Proteomes" id="UP000277108"/>
    </source>
</evidence>
<evidence type="ECO:0000256" key="1">
    <source>
        <dbReference type="ARBA" id="ARBA00007905"/>
    </source>
</evidence>
<feature type="binding site" evidence="5">
    <location>
        <position position="107"/>
    </location>
    <ligand>
        <name>substrate</name>
    </ligand>
</feature>
<dbReference type="InterPro" id="IPR023210">
    <property type="entry name" value="NADP_OxRdtase_dom"/>
</dbReference>
<dbReference type="PROSITE" id="PS00063">
    <property type="entry name" value="ALDOKETO_REDUCTASE_3"/>
    <property type="match status" value="1"/>
</dbReference>
<keyword evidence="9" id="KW-1185">Reference proteome</keyword>
<dbReference type="RefSeq" id="WP_331463348.1">
    <property type="nucleotide sequence ID" value="NZ_RKRK01000002.1"/>
</dbReference>
<dbReference type="Proteomes" id="UP000277108">
    <property type="component" value="Unassembled WGS sequence"/>
</dbReference>
<sequence>MKTYPIHNQINVPEVGFGTYKITEQSDMNDAVKAAKEAGYTYYDTAAFYGNERQLSQALKEANIKREEILISTKLWNKDQDKESTKEAIEKTLERLDTDYIDLYLIHWPCPESNLFIESYKVLEEYYEKGILKSIGVCNFTQEQLKELMENTTITPAVNQVECHPYLNQHELQAYCEQHGIHIMAWSPINRLRDIDQEAIMIELSEKYNKSIAQIILKWHIERNRIVIPKSKTPSRIRENIELYDFELTEDELKKIDDLNSDKRYGVHPDEFTIEGSDDTPE</sequence>
<comment type="caution">
    <text evidence="8">The sequence shown here is derived from an EMBL/GenBank/DDBJ whole genome shotgun (WGS) entry which is preliminary data.</text>
</comment>
<dbReference type="InterPro" id="IPR036812">
    <property type="entry name" value="NAD(P)_OxRdtase_dom_sf"/>
</dbReference>
<dbReference type="PIRSF" id="PIRSF000097">
    <property type="entry name" value="AKR"/>
    <property type="match status" value="1"/>
</dbReference>
<name>A0A3N5CIG7_9BACL</name>
<dbReference type="Pfam" id="PF00248">
    <property type="entry name" value="Aldo_ket_red"/>
    <property type="match status" value="1"/>
</dbReference>
<dbReference type="GO" id="GO:0016616">
    <property type="term" value="F:oxidoreductase activity, acting on the CH-OH group of donors, NAD or NADP as acceptor"/>
    <property type="evidence" value="ECO:0007669"/>
    <property type="project" value="UniProtKB-ARBA"/>
</dbReference>
<feature type="site" description="Lowers pKa of active site Tyr" evidence="6">
    <location>
        <position position="74"/>
    </location>
</feature>
<proteinExistence type="inferred from homology"/>
<dbReference type="PRINTS" id="PR00069">
    <property type="entry name" value="ALDKETRDTASE"/>
</dbReference>
<dbReference type="PANTHER" id="PTHR43827">
    <property type="entry name" value="2,5-DIKETO-D-GLUCONIC ACID REDUCTASE"/>
    <property type="match status" value="1"/>
</dbReference>
<protein>
    <submittedName>
        <fullName evidence="8">Diketogulonate reductase-like aldo/keto reductase</fullName>
    </submittedName>
</protein>
<dbReference type="EMBL" id="RKRK01000002">
    <property type="protein sequence ID" value="RPF57431.1"/>
    <property type="molecule type" value="Genomic_DNA"/>
</dbReference>
<dbReference type="InterPro" id="IPR020471">
    <property type="entry name" value="AKR"/>
</dbReference>
<gene>
    <name evidence="8" type="ORF">EDD62_0049</name>
</gene>
<evidence type="ECO:0000256" key="3">
    <source>
        <dbReference type="ARBA" id="ARBA00023002"/>
    </source>
</evidence>
<organism evidence="8 9">
    <name type="scientific">Abyssicoccus albus</name>
    <dbReference type="NCBI Taxonomy" id="1817405"/>
    <lineage>
        <taxon>Bacteria</taxon>
        <taxon>Bacillati</taxon>
        <taxon>Bacillota</taxon>
        <taxon>Bacilli</taxon>
        <taxon>Bacillales</taxon>
        <taxon>Abyssicoccaceae</taxon>
    </lineage>
</organism>
<dbReference type="CDD" id="cd19071">
    <property type="entry name" value="AKR_AKR1-5-like"/>
    <property type="match status" value="1"/>
</dbReference>
<keyword evidence="3" id="KW-0560">Oxidoreductase</keyword>
<comment type="similarity">
    <text evidence="1">Belongs to the aldo/keto reductase family.</text>
</comment>
<evidence type="ECO:0000259" key="7">
    <source>
        <dbReference type="Pfam" id="PF00248"/>
    </source>
</evidence>
<dbReference type="AlphaFoldDB" id="A0A3N5CIG7"/>
<evidence type="ECO:0000313" key="8">
    <source>
        <dbReference type="EMBL" id="RPF57431.1"/>
    </source>
</evidence>
<dbReference type="Gene3D" id="3.20.20.100">
    <property type="entry name" value="NADP-dependent oxidoreductase domain"/>
    <property type="match status" value="1"/>
</dbReference>
<dbReference type="SUPFAM" id="SSF51430">
    <property type="entry name" value="NAD(P)-linked oxidoreductase"/>
    <property type="match status" value="1"/>
</dbReference>
<accession>A0A3N5CIG7</accession>
<feature type="domain" description="NADP-dependent oxidoreductase" evidence="7">
    <location>
        <begin position="15"/>
        <end position="260"/>
    </location>
</feature>
<evidence type="ECO:0000256" key="2">
    <source>
        <dbReference type="ARBA" id="ARBA00022857"/>
    </source>
</evidence>
<feature type="active site" description="Proton donor" evidence="4">
    <location>
        <position position="49"/>
    </location>
</feature>
<dbReference type="InterPro" id="IPR018170">
    <property type="entry name" value="Aldo/ket_reductase_CS"/>
</dbReference>